<keyword evidence="3" id="KW-1185">Reference proteome</keyword>
<evidence type="ECO:0000313" key="2">
    <source>
        <dbReference type="EMBL" id="KIW33712.1"/>
    </source>
</evidence>
<reference evidence="2 3" key="1">
    <citation type="submission" date="2015-01" db="EMBL/GenBank/DDBJ databases">
        <title>The Genome Sequence of Cladophialophora immunda CBS83496.</title>
        <authorList>
            <consortium name="The Broad Institute Genomics Platform"/>
            <person name="Cuomo C."/>
            <person name="de Hoog S."/>
            <person name="Gorbushina A."/>
            <person name="Stielow B."/>
            <person name="Teixiera M."/>
            <person name="Abouelleil A."/>
            <person name="Chapman S.B."/>
            <person name="Priest M."/>
            <person name="Young S.K."/>
            <person name="Wortman J."/>
            <person name="Nusbaum C."/>
            <person name="Birren B."/>
        </authorList>
    </citation>
    <scope>NUCLEOTIDE SEQUENCE [LARGE SCALE GENOMIC DNA]</scope>
    <source>
        <strain evidence="2 3">CBS 83496</strain>
    </source>
</reference>
<dbReference type="VEuPathDB" id="FungiDB:PV07_00540"/>
<dbReference type="GeneID" id="27339734"/>
<organism evidence="2 3">
    <name type="scientific">Cladophialophora immunda</name>
    <dbReference type="NCBI Taxonomy" id="569365"/>
    <lineage>
        <taxon>Eukaryota</taxon>
        <taxon>Fungi</taxon>
        <taxon>Dikarya</taxon>
        <taxon>Ascomycota</taxon>
        <taxon>Pezizomycotina</taxon>
        <taxon>Eurotiomycetes</taxon>
        <taxon>Chaetothyriomycetidae</taxon>
        <taxon>Chaetothyriales</taxon>
        <taxon>Herpotrichiellaceae</taxon>
        <taxon>Cladophialophora</taxon>
    </lineage>
</organism>
<dbReference type="RefSeq" id="XP_016253928.1">
    <property type="nucleotide sequence ID" value="XM_016387000.1"/>
</dbReference>
<gene>
    <name evidence="2" type="ORF">PV07_00540</name>
</gene>
<dbReference type="Proteomes" id="UP000054466">
    <property type="component" value="Unassembled WGS sequence"/>
</dbReference>
<evidence type="ECO:0000256" key="1">
    <source>
        <dbReference type="SAM" id="MobiDB-lite"/>
    </source>
</evidence>
<evidence type="ECO:0000313" key="3">
    <source>
        <dbReference type="Proteomes" id="UP000054466"/>
    </source>
</evidence>
<dbReference type="HOGENOM" id="CLU_1669197_0_0_1"/>
<dbReference type="AlphaFoldDB" id="A0A0D2B7W5"/>
<accession>A0A0D2B7W5</accession>
<feature type="compositionally biased region" description="Basic residues" evidence="1">
    <location>
        <begin position="60"/>
        <end position="78"/>
    </location>
</feature>
<protein>
    <submittedName>
        <fullName evidence="2">Uncharacterized protein</fullName>
    </submittedName>
</protein>
<name>A0A0D2B7W5_9EURO</name>
<proteinExistence type="predicted"/>
<dbReference type="EMBL" id="KN847040">
    <property type="protein sequence ID" value="KIW33712.1"/>
    <property type="molecule type" value="Genomic_DNA"/>
</dbReference>
<sequence length="158" mass="17894">MSRREDCRSSTCTSTECLRSQCFSQTDNIPLCLGRPDPGKEKLFPWSRSTSRDEPGSPSNRHRTCHHNPLPQHRHQTSRRSGPAQCIQVAIRRGCWVDQEIQLPDGCCGRHLVASWCVTFYIVRLLVTFLEYEALPSLSRHGGILAFTARNPTLSSSR</sequence>
<feature type="region of interest" description="Disordered" evidence="1">
    <location>
        <begin position="43"/>
        <end position="81"/>
    </location>
</feature>